<dbReference type="InterPro" id="IPR002634">
    <property type="entry name" value="BolA"/>
</dbReference>
<organism evidence="3 4">
    <name type="scientific">Thorsellia anophelis DSM 18579</name>
    <dbReference type="NCBI Taxonomy" id="1123402"/>
    <lineage>
        <taxon>Bacteria</taxon>
        <taxon>Pseudomonadati</taxon>
        <taxon>Pseudomonadota</taxon>
        <taxon>Gammaproteobacteria</taxon>
        <taxon>Enterobacterales</taxon>
        <taxon>Thorselliaceae</taxon>
        <taxon>Thorsellia</taxon>
    </lineage>
</organism>
<keyword evidence="4" id="KW-1185">Reference proteome</keyword>
<dbReference type="Pfam" id="PF01722">
    <property type="entry name" value="BolA"/>
    <property type="match status" value="1"/>
</dbReference>
<sequence length="104" mass="11697">MDIQSIIESKLTALSPLLFEVTNESHNHSVPKNSETHFKVVVVSNEFKNTMLIGRHRKIYALLADLMQNPIHALALHTFTPEEWDKLDDKSLVSPKCLGGSKSD</sequence>
<dbReference type="Gene3D" id="3.30.300.90">
    <property type="entry name" value="BolA-like"/>
    <property type="match status" value="1"/>
</dbReference>
<proteinExistence type="inferred from homology"/>
<accession>A0A1I0DF35</accession>
<evidence type="ECO:0000313" key="4">
    <source>
        <dbReference type="Proteomes" id="UP000242642"/>
    </source>
</evidence>
<name>A0A1I0DF35_9GAMM</name>
<dbReference type="InterPro" id="IPR050961">
    <property type="entry name" value="BolA/IbaG_stress_morph_reg"/>
</dbReference>
<dbReference type="OrthoDB" id="9801469at2"/>
<dbReference type="EMBL" id="FOHV01000015">
    <property type="protein sequence ID" value="SET30668.1"/>
    <property type="molecule type" value="Genomic_DNA"/>
</dbReference>
<protein>
    <submittedName>
        <fullName evidence="3">Transcriptional regulator, BolA protein family</fullName>
    </submittedName>
</protein>
<evidence type="ECO:0000256" key="1">
    <source>
        <dbReference type="ARBA" id="ARBA00005578"/>
    </source>
</evidence>
<dbReference type="Proteomes" id="UP000242642">
    <property type="component" value="Unassembled WGS sequence"/>
</dbReference>
<dbReference type="AlphaFoldDB" id="A0A1I0DF35"/>
<dbReference type="GO" id="GO:0006351">
    <property type="term" value="P:DNA-templated transcription"/>
    <property type="evidence" value="ECO:0007669"/>
    <property type="project" value="TreeGrafter"/>
</dbReference>
<reference evidence="4" key="1">
    <citation type="submission" date="2016-10" db="EMBL/GenBank/DDBJ databases">
        <authorList>
            <person name="Varghese N."/>
            <person name="Submissions S."/>
        </authorList>
    </citation>
    <scope>NUCLEOTIDE SEQUENCE [LARGE SCALE GENOMIC DNA]</scope>
    <source>
        <strain evidence="4">DSM 18579</strain>
    </source>
</reference>
<comment type="similarity">
    <text evidence="1 2">Belongs to the BolA/IbaG family.</text>
</comment>
<evidence type="ECO:0000256" key="2">
    <source>
        <dbReference type="RuleBase" id="RU003860"/>
    </source>
</evidence>
<dbReference type="SUPFAM" id="SSF82657">
    <property type="entry name" value="BolA-like"/>
    <property type="match status" value="1"/>
</dbReference>
<gene>
    <name evidence="3" type="ORF">SAMN02583745_01959</name>
</gene>
<dbReference type="GO" id="GO:0005829">
    <property type="term" value="C:cytosol"/>
    <property type="evidence" value="ECO:0007669"/>
    <property type="project" value="TreeGrafter"/>
</dbReference>
<dbReference type="InterPro" id="IPR036065">
    <property type="entry name" value="BolA-like_sf"/>
</dbReference>
<evidence type="ECO:0000313" key="3">
    <source>
        <dbReference type="EMBL" id="SET30668.1"/>
    </source>
</evidence>
<dbReference type="PANTHER" id="PTHR46229:SF2">
    <property type="entry name" value="BOLA-LIKE PROTEIN 1"/>
    <property type="match status" value="1"/>
</dbReference>
<dbReference type="RefSeq" id="WP_093320363.1">
    <property type="nucleotide sequence ID" value="NZ_FOHV01000015.1"/>
</dbReference>
<dbReference type="PIRSF" id="PIRSF003113">
    <property type="entry name" value="BolA"/>
    <property type="match status" value="1"/>
</dbReference>
<dbReference type="PANTHER" id="PTHR46229">
    <property type="entry name" value="BOLA TRANSCRIPTION REGULATOR"/>
    <property type="match status" value="1"/>
</dbReference>
<dbReference type="STRING" id="1123402.SAMN02583745_01959"/>